<name>A0ABU0CST3_9BACI</name>
<organism evidence="1 2">
    <name type="scientific">Caldalkalibacillus uzonensis</name>
    <dbReference type="NCBI Taxonomy" id="353224"/>
    <lineage>
        <taxon>Bacteria</taxon>
        <taxon>Bacillati</taxon>
        <taxon>Bacillota</taxon>
        <taxon>Bacilli</taxon>
        <taxon>Bacillales</taxon>
        <taxon>Bacillaceae</taxon>
        <taxon>Caldalkalibacillus</taxon>
    </lineage>
</organism>
<evidence type="ECO:0000313" key="1">
    <source>
        <dbReference type="EMBL" id="MDQ0338550.1"/>
    </source>
</evidence>
<accession>A0ABU0CST3</accession>
<dbReference type="RefSeq" id="WP_307337092.1">
    <property type="nucleotide sequence ID" value="NZ_JAUSUQ010000004.1"/>
</dbReference>
<dbReference type="Pfam" id="PF02810">
    <property type="entry name" value="SEC-C"/>
    <property type="match status" value="1"/>
</dbReference>
<sequence length="366" mass="42018">MNVKPDWAQLVEQNILMQLDGIDEHDPGLQHILDEHPEVKLLMERRSHLPDQVVINGVNPILHVYMEGIVENQLADPQLESLQITMRRLRDMGLSDHAARANIVRVFIHFFYQTLKSKQPFDTEGYHAAVRLLGVKWKKTGRNDPCPCDSGRKYKRCCMPVKNNVPVLAEIDPMAGLLCLGQGAYYFGSPALIAKDPLDPLLQLENRAHIAHYFKEAGDMKGAELALKENVRQARKMDHLSYLNNALQDLQMFYQNHSGYEQQALEVTEELMDLAEDEYQRGNYWCDKADILADAGQVAQAEEEYQHLFKAMPNWQYGRYRYASFLEHIGRKAEAVSLLKELVAAQENIDEETWQAARDLLDTLEQ</sequence>
<dbReference type="Gene3D" id="1.25.40.10">
    <property type="entry name" value="Tetratricopeptide repeat domain"/>
    <property type="match status" value="1"/>
</dbReference>
<evidence type="ECO:0000313" key="2">
    <source>
        <dbReference type="Proteomes" id="UP001232445"/>
    </source>
</evidence>
<protein>
    <submittedName>
        <fullName evidence="1">Tetratricopeptide (TPR) repeat protein</fullName>
    </submittedName>
</protein>
<gene>
    <name evidence="1" type="ORF">J2S00_001336</name>
</gene>
<dbReference type="SUPFAM" id="SSF48452">
    <property type="entry name" value="TPR-like"/>
    <property type="match status" value="1"/>
</dbReference>
<dbReference type="InterPro" id="IPR004027">
    <property type="entry name" value="SEC_C_motif"/>
</dbReference>
<comment type="caution">
    <text evidence="1">The sequence shown here is derived from an EMBL/GenBank/DDBJ whole genome shotgun (WGS) entry which is preliminary data.</text>
</comment>
<dbReference type="Gene3D" id="3.10.450.50">
    <property type="match status" value="1"/>
</dbReference>
<dbReference type="InterPro" id="IPR011990">
    <property type="entry name" value="TPR-like_helical_dom_sf"/>
</dbReference>
<dbReference type="EMBL" id="JAUSUQ010000004">
    <property type="protein sequence ID" value="MDQ0338550.1"/>
    <property type="molecule type" value="Genomic_DNA"/>
</dbReference>
<keyword evidence="2" id="KW-1185">Reference proteome</keyword>
<dbReference type="Proteomes" id="UP001232445">
    <property type="component" value="Unassembled WGS sequence"/>
</dbReference>
<proteinExistence type="predicted"/>
<dbReference type="SUPFAM" id="SSF103642">
    <property type="entry name" value="Sec-C motif"/>
    <property type="match status" value="1"/>
</dbReference>
<reference evidence="1 2" key="1">
    <citation type="submission" date="2023-07" db="EMBL/GenBank/DDBJ databases">
        <title>Genomic Encyclopedia of Type Strains, Phase IV (KMG-IV): sequencing the most valuable type-strain genomes for metagenomic binning, comparative biology and taxonomic classification.</title>
        <authorList>
            <person name="Goeker M."/>
        </authorList>
    </citation>
    <scope>NUCLEOTIDE SEQUENCE [LARGE SCALE GENOMIC DNA]</scope>
    <source>
        <strain evidence="1 2">DSM 17740</strain>
    </source>
</reference>